<organism evidence="2 3">
    <name type="scientific">Prymnesium parvum</name>
    <name type="common">Toxic golden alga</name>
    <dbReference type="NCBI Taxonomy" id="97485"/>
    <lineage>
        <taxon>Eukaryota</taxon>
        <taxon>Haptista</taxon>
        <taxon>Haptophyta</taxon>
        <taxon>Prymnesiophyceae</taxon>
        <taxon>Prymnesiales</taxon>
        <taxon>Prymnesiaceae</taxon>
        <taxon>Prymnesium</taxon>
    </lineage>
</organism>
<dbReference type="InterPro" id="IPR001214">
    <property type="entry name" value="SET_dom"/>
</dbReference>
<dbReference type="Pfam" id="PF00856">
    <property type="entry name" value="SET"/>
    <property type="match status" value="1"/>
</dbReference>
<dbReference type="InterPro" id="IPR050869">
    <property type="entry name" value="H3K4_H4K5_MeTrfase"/>
</dbReference>
<evidence type="ECO:0000313" key="2">
    <source>
        <dbReference type="EMBL" id="KAL1522372.1"/>
    </source>
</evidence>
<sequence>MTAALDGCLPSTPQLAQAAATLTRCATLASGPSGRGVAAELRRLRPHELRRLCAVLWRLLPLVDEATREASARAVQRQVRRLARERAWGGGTMLCAALRLQRVARGRLVRGAMPCLRMRTAVSFNPLPPLPRLGARTGAAHSAESCAFRVAFTPARGRALVAARAIAAGESILRELPTAQVVGNAAGAAAECHEMLAQLICAGGTAMYHRPVGELLSLVEQHRAADPQLLDEVASHAVGAVRELVRQRAGARAAAIVDAEAVTCAFCKHLLNSMTIVDAESLQPLGMGLYAQYAALLNHDNMPNCWVLFEPTTDAAGHVRYAAVLRSLCAIREGVELTIAYIDVARPKAEVSACLAKQYFIPPDASGGDAMTALITGVDALKQLEELSRQRGRSFLAAHALHPDETGRGQAAHAQHETTPLLAGTYKEPAALVPTVCRDLDACTQADDWEGALLACQQLLYLYRYCYRVVHPQAGLRHLTAGLAALKQPNKDLATSQAMLQKAVKVLSITHGDAHVVTRGAAETLCLVNQLLLRSAERQAGHPPLNR</sequence>
<proteinExistence type="predicted"/>
<dbReference type="PANTHER" id="PTHR12197:SF251">
    <property type="entry name" value="EG:BACR7C10.4 PROTEIN"/>
    <property type="match status" value="1"/>
</dbReference>
<name>A0AB34JM93_PRYPA</name>
<dbReference type="PROSITE" id="PS50280">
    <property type="entry name" value="SET"/>
    <property type="match status" value="1"/>
</dbReference>
<dbReference type="Proteomes" id="UP001515480">
    <property type="component" value="Unassembled WGS sequence"/>
</dbReference>
<feature type="domain" description="SET" evidence="1">
    <location>
        <begin position="146"/>
        <end position="342"/>
    </location>
</feature>
<comment type="caution">
    <text evidence="2">The sequence shown here is derived from an EMBL/GenBank/DDBJ whole genome shotgun (WGS) entry which is preliminary data.</text>
</comment>
<dbReference type="PANTHER" id="PTHR12197">
    <property type="entry name" value="HISTONE-LYSINE N-METHYLTRANSFERASE SMYD"/>
    <property type="match status" value="1"/>
</dbReference>
<evidence type="ECO:0000313" key="3">
    <source>
        <dbReference type="Proteomes" id="UP001515480"/>
    </source>
</evidence>
<dbReference type="AlphaFoldDB" id="A0AB34JM93"/>
<evidence type="ECO:0000259" key="1">
    <source>
        <dbReference type="PROSITE" id="PS50280"/>
    </source>
</evidence>
<keyword evidence="3" id="KW-1185">Reference proteome</keyword>
<gene>
    <name evidence="2" type="ORF">AB1Y20_017363</name>
</gene>
<protein>
    <recommendedName>
        <fullName evidence="1">SET domain-containing protein</fullName>
    </recommendedName>
</protein>
<dbReference type="InterPro" id="IPR046341">
    <property type="entry name" value="SET_dom_sf"/>
</dbReference>
<reference evidence="2 3" key="1">
    <citation type="journal article" date="2024" name="Science">
        <title>Giant polyketide synthase enzymes in the biosynthesis of giant marine polyether toxins.</title>
        <authorList>
            <person name="Fallon T.R."/>
            <person name="Shende V.V."/>
            <person name="Wierzbicki I.H."/>
            <person name="Pendleton A.L."/>
            <person name="Watervoot N.F."/>
            <person name="Auber R.P."/>
            <person name="Gonzalez D.J."/>
            <person name="Wisecaver J.H."/>
            <person name="Moore B.S."/>
        </authorList>
    </citation>
    <scope>NUCLEOTIDE SEQUENCE [LARGE SCALE GENOMIC DNA]</scope>
    <source>
        <strain evidence="2 3">12B1</strain>
    </source>
</reference>
<dbReference type="Gene3D" id="1.25.40.10">
    <property type="entry name" value="Tetratricopeptide repeat domain"/>
    <property type="match status" value="1"/>
</dbReference>
<dbReference type="GO" id="GO:0005634">
    <property type="term" value="C:nucleus"/>
    <property type="evidence" value="ECO:0007669"/>
    <property type="project" value="TreeGrafter"/>
</dbReference>
<dbReference type="SUPFAM" id="SSF82199">
    <property type="entry name" value="SET domain"/>
    <property type="match status" value="1"/>
</dbReference>
<accession>A0AB34JM93</accession>
<dbReference type="EMBL" id="JBGBPQ010000006">
    <property type="protein sequence ID" value="KAL1522372.1"/>
    <property type="molecule type" value="Genomic_DNA"/>
</dbReference>
<dbReference type="Gene3D" id="2.170.270.10">
    <property type="entry name" value="SET domain"/>
    <property type="match status" value="1"/>
</dbReference>
<dbReference type="InterPro" id="IPR011990">
    <property type="entry name" value="TPR-like_helical_dom_sf"/>
</dbReference>